<gene>
    <name evidence="2" type="ORF">E3J62_09245</name>
</gene>
<protein>
    <recommendedName>
        <fullName evidence="1">DUF4097 domain-containing protein</fullName>
    </recommendedName>
</protein>
<sequence length="290" mass="30628">MLGSAKSTWVFVVENTGERKDLMARQGSPSVRVYPVILLFLSVALAAGCAYHNGNDYDYKLEVTETRTWPVSNITQITASTENGNIDVSASQDTMITAVITRRCYGKNRADAENYIDNVVVEDSITVGQLIITADMPSNGRNYAASFEIFAPESIYLDLVTVNGNLSLSNTIAGANLLVTNGNISTQNLRGSINGLITNGNANCDYAVLAAGESAVLVTTNGSLQLSLPSDVSANFEAQTTNGTVAVTGFPWVTYTINETNHKAGTIGTGPGSAIISMTAVNGNVTIRAP</sequence>
<feature type="domain" description="DUF4097" evidence="1">
    <location>
        <begin position="70"/>
        <end position="288"/>
    </location>
</feature>
<evidence type="ECO:0000259" key="1">
    <source>
        <dbReference type="Pfam" id="PF13349"/>
    </source>
</evidence>
<dbReference type="Proteomes" id="UP000315525">
    <property type="component" value="Unassembled WGS sequence"/>
</dbReference>
<evidence type="ECO:0000313" key="2">
    <source>
        <dbReference type="EMBL" id="TET44830.1"/>
    </source>
</evidence>
<organism evidence="2 3">
    <name type="scientific">candidate division TA06 bacterium</name>
    <dbReference type="NCBI Taxonomy" id="2250710"/>
    <lineage>
        <taxon>Bacteria</taxon>
        <taxon>Bacteria division TA06</taxon>
    </lineage>
</organism>
<proteinExistence type="predicted"/>
<dbReference type="AlphaFoldDB" id="A0A523UQM6"/>
<accession>A0A523UQM6</accession>
<dbReference type="EMBL" id="SOJN01000108">
    <property type="protein sequence ID" value="TET44830.1"/>
    <property type="molecule type" value="Genomic_DNA"/>
</dbReference>
<reference evidence="2 3" key="1">
    <citation type="submission" date="2019-03" db="EMBL/GenBank/DDBJ databases">
        <title>Metabolic potential of uncultured bacteria and archaea associated with petroleum seepage in deep-sea sediments.</title>
        <authorList>
            <person name="Dong X."/>
            <person name="Hubert C."/>
        </authorList>
    </citation>
    <scope>NUCLEOTIDE SEQUENCE [LARGE SCALE GENOMIC DNA]</scope>
    <source>
        <strain evidence="2">E44_bin18</strain>
    </source>
</reference>
<dbReference type="InterPro" id="IPR025164">
    <property type="entry name" value="Toastrack_DUF4097"/>
</dbReference>
<name>A0A523UQM6_UNCT6</name>
<comment type="caution">
    <text evidence="2">The sequence shown here is derived from an EMBL/GenBank/DDBJ whole genome shotgun (WGS) entry which is preliminary data.</text>
</comment>
<dbReference type="Pfam" id="PF13349">
    <property type="entry name" value="DUF4097"/>
    <property type="match status" value="1"/>
</dbReference>
<evidence type="ECO:0000313" key="3">
    <source>
        <dbReference type="Proteomes" id="UP000315525"/>
    </source>
</evidence>